<keyword evidence="3" id="KW-0812">Transmembrane</keyword>
<dbReference type="OrthoDB" id="9770030at2"/>
<feature type="transmembrane region" description="Helical" evidence="3">
    <location>
        <begin position="251"/>
        <end position="271"/>
    </location>
</feature>
<dbReference type="Pfam" id="PF00581">
    <property type="entry name" value="Rhodanese"/>
    <property type="match status" value="2"/>
</dbReference>
<name>A0A2T0VAV1_9MICO</name>
<evidence type="ECO:0000313" key="5">
    <source>
        <dbReference type="EMBL" id="PRY67281.1"/>
    </source>
</evidence>
<keyword evidence="6" id="KW-1185">Reference proteome</keyword>
<feature type="domain" description="Rhodanese" evidence="4">
    <location>
        <begin position="197"/>
        <end position="295"/>
    </location>
</feature>
<reference evidence="5 6" key="1">
    <citation type="submission" date="2018-03" db="EMBL/GenBank/DDBJ databases">
        <title>Genomic Encyclopedia of Type Strains, Phase III (KMG-III): the genomes of soil and plant-associated and newly described type strains.</title>
        <authorList>
            <person name="Whitman W."/>
        </authorList>
    </citation>
    <scope>NUCLEOTIDE SEQUENCE [LARGE SCALE GENOMIC DNA]</scope>
    <source>
        <strain evidence="5 6">CGMCC 1.12484</strain>
    </source>
</reference>
<dbReference type="AlphaFoldDB" id="A0A2T0VAV1"/>
<evidence type="ECO:0000313" key="6">
    <source>
        <dbReference type="Proteomes" id="UP000237983"/>
    </source>
</evidence>
<dbReference type="PANTHER" id="PTHR11364">
    <property type="entry name" value="THIOSULFATE SULFERTANSFERASE"/>
    <property type="match status" value="1"/>
</dbReference>
<dbReference type="EMBL" id="PVTL01000007">
    <property type="protein sequence ID" value="PRY67281.1"/>
    <property type="molecule type" value="Genomic_DNA"/>
</dbReference>
<dbReference type="SUPFAM" id="SSF52821">
    <property type="entry name" value="Rhodanese/Cell cycle control phosphatase"/>
    <property type="match status" value="2"/>
</dbReference>
<evidence type="ECO:0000259" key="4">
    <source>
        <dbReference type="PROSITE" id="PS50206"/>
    </source>
</evidence>
<dbReference type="InterPro" id="IPR045078">
    <property type="entry name" value="TST/MPST-like"/>
</dbReference>
<evidence type="ECO:0000256" key="1">
    <source>
        <dbReference type="ARBA" id="ARBA00022679"/>
    </source>
</evidence>
<dbReference type="GO" id="GO:0004792">
    <property type="term" value="F:thiosulfate-cyanide sulfurtransferase activity"/>
    <property type="evidence" value="ECO:0007669"/>
    <property type="project" value="TreeGrafter"/>
</dbReference>
<comment type="caution">
    <text evidence="5">The sequence shown here is derived from an EMBL/GenBank/DDBJ whole genome shotgun (WGS) entry which is preliminary data.</text>
</comment>
<dbReference type="RefSeq" id="WP_106213851.1">
    <property type="nucleotide sequence ID" value="NZ_PVTL01000007.1"/>
</dbReference>
<keyword evidence="5" id="KW-0670">Pyruvate</keyword>
<gene>
    <name evidence="5" type="ORF">B0I08_107177</name>
</gene>
<sequence>MTFGPTLHSPVVSTQWLADYLGADKLVVLDTTVLSHPLADGSTGYLSGRDADVATGHVPEARFVDVIDALSDPDGAYPFTRPSAERFADAIGALGVDNTTTVVVYDSLVGQWAARVWWLFRAFGYDRVAVLDGGLTKWRAEERPLDIGHPAEPAIPSTFVLSGGERPELWVDKGYVEAVVRGEIEATLVCATPPREFSGEDVTRERAGHIPGSISIPAASLVDGETNALASDAELQHILEPTRVSAPHRPIVIYCGGGIAAAATALALTLLGERRVALYDGSLNEWAADPAAELVVTR</sequence>
<dbReference type="Proteomes" id="UP000237983">
    <property type="component" value="Unassembled WGS sequence"/>
</dbReference>
<keyword evidence="2" id="KW-0677">Repeat</keyword>
<dbReference type="SMART" id="SM00450">
    <property type="entry name" value="RHOD"/>
    <property type="match status" value="2"/>
</dbReference>
<evidence type="ECO:0000256" key="3">
    <source>
        <dbReference type="SAM" id="Phobius"/>
    </source>
</evidence>
<dbReference type="PROSITE" id="PS50206">
    <property type="entry name" value="RHODANESE_3"/>
    <property type="match status" value="2"/>
</dbReference>
<dbReference type="CDD" id="cd01448">
    <property type="entry name" value="TST_Repeat_1"/>
    <property type="match status" value="1"/>
</dbReference>
<keyword evidence="1 5" id="KW-0808">Transferase</keyword>
<organism evidence="5 6">
    <name type="scientific">Glaciihabitans tibetensis</name>
    <dbReference type="NCBI Taxonomy" id="1266600"/>
    <lineage>
        <taxon>Bacteria</taxon>
        <taxon>Bacillati</taxon>
        <taxon>Actinomycetota</taxon>
        <taxon>Actinomycetes</taxon>
        <taxon>Micrococcales</taxon>
        <taxon>Microbacteriaceae</taxon>
        <taxon>Glaciihabitans</taxon>
    </lineage>
</organism>
<feature type="domain" description="Rhodanese" evidence="4">
    <location>
        <begin position="50"/>
        <end position="147"/>
    </location>
</feature>
<dbReference type="PANTHER" id="PTHR11364:SF27">
    <property type="entry name" value="SULFURTRANSFERASE"/>
    <property type="match status" value="1"/>
</dbReference>
<proteinExistence type="predicted"/>
<evidence type="ECO:0000256" key="2">
    <source>
        <dbReference type="ARBA" id="ARBA00022737"/>
    </source>
</evidence>
<dbReference type="InterPro" id="IPR036873">
    <property type="entry name" value="Rhodanese-like_dom_sf"/>
</dbReference>
<keyword evidence="3" id="KW-1133">Transmembrane helix</keyword>
<accession>A0A2T0VAV1</accession>
<dbReference type="InterPro" id="IPR001763">
    <property type="entry name" value="Rhodanese-like_dom"/>
</dbReference>
<keyword evidence="3" id="KW-0472">Membrane</keyword>
<dbReference type="Gene3D" id="3.40.250.10">
    <property type="entry name" value="Rhodanese-like domain"/>
    <property type="match status" value="2"/>
</dbReference>
<protein>
    <submittedName>
        <fullName evidence="5">Thiosulfate/3-mercaptopyruvate sulfurtransferase</fullName>
    </submittedName>
</protein>